<accession>A0A101LYS9</accession>
<gene>
    <name evidence="2" type="ORF">ABT39_MTgene4840</name>
</gene>
<keyword evidence="2" id="KW-0496">Mitochondrion</keyword>
<feature type="transmembrane region" description="Helical" evidence="1">
    <location>
        <begin position="20"/>
        <end position="42"/>
    </location>
</feature>
<keyword evidence="1" id="KW-0472">Membrane</keyword>
<dbReference type="EMBL" id="LKAM01000006">
    <property type="protein sequence ID" value="KUM47846.1"/>
    <property type="molecule type" value="Genomic_DNA"/>
</dbReference>
<geneLocation type="mitochondrion" evidence="2"/>
<proteinExistence type="predicted"/>
<evidence type="ECO:0000313" key="2">
    <source>
        <dbReference type="EMBL" id="KUM47846.1"/>
    </source>
</evidence>
<comment type="caution">
    <text evidence="2">The sequence shown here is derived from an EMBL/GenBank/DDBJ whole genome shotgun (WGS) entry which is preliminary data.</text>
</comment>
<keyword evidence="1" id="KW-1133">Transmembrane helix</keyword>
<organism evidence="2">
    <name type="scientific">Picea glauca</name>
    <name type="common">White spruce</name>
    <name type="synonym">Pinus glauca</name>
    <dbReference type="NCBI Taxonomy" id="3330"/>
    <lineage>
        <taxon>Eukaryota</taxon>
        <taxon>Viridiplantae</taxon>
        <taxon>Streptophyta</taxon>
        <taxon>Embryophyta</taxon>
        <taxon>Tracheophyta</taxon>
        <taxon>Spermatophyta</taxon>
        <taxon>Pinopsida</taxon>
        <taxon>Pinidae</taxon>
        <taxon>Conifers I</taxon>
        <taxon>Pinales</taxon>
        <taxon>Pinaceae</taxon>
        <taxon>Picea</taxon>
    </lineage>
</organism>
<sequence>MSILGIKHPGPLSNKLERMLSLLPTPLHFVSMPFLLCLSYCCSYF</sequence>
<keyword evidence="1" id="KW-0812">Transmembrane</keyword>
<protein>
    <submittedName>
        <fullName evidence="2">Uncharacterized protein</fullName>
    </submittedName>
</protein>
<dbReference type="AlphaFoldDB" id="A0A101LYS9"/>
<evidence type="ECO:0000256" key="1">
    <source>
        <dbReference type="SAM" id="Phobius"/>
    </source>
</evidence>
<reference evidence="2" key="1">
    <citation type="journal article" date="2015" name="Genome Biol. Evol.">
        <title>Organellar Genomes of White Spruce (Picea glauca): Assembly and Annotation.</title>
        <authorList>
            <person name="Jackman S.D."/>
            <person name="Warren R.L."/>
            <person name="Gibb E.A."/>
            <person name="Vandervalk B.P."/>
            <person name="Mohamadi H."/>
            <person name="Chu J."/>
            <person name="Raymond A."/>
            <person name="Pleasance S."/>
            <person name="Coope R."/>
            <person name="Wildung M.R."/>
            <person name="Ritland C.E."/>
            <person name="Bousquet J."/>
            <person name="Jones S.J."/>
            <person name="Bohlmann J."/>
            <person name="Birol I."/>
        </authorList>
    </citation>
    <scope>NUCLEOTIDE SEQUENCE [LARGE SCALE GENOMIC DNA]</scope>
    <source>
        <tissue evidence="2">Flushing bud</tissue>
    </source>
</reference>
<name>A0A101LYS9_PICGL</name>